<organism evidence="1 2">
    <name type="scientific">Coniosporium tulheliwenetii</name>
    <dbReference type="NCBI Taxonomy" id="3383036"/>
    <lineage>
        <taxon>Eukaryota</taxon>
        <taxon>Fungi</taxon>
        <taxon>Dikarya</taxon>
        <taxon>Ascomycota</taxon>
        <taxon>Pezizomycotina</taxon>
        <taxon>Dothideomycetes</taxon>
        <taxon>Dothideomycetes incertae sedis</taxon>
        <taxon>Coniosporium</taxon>
    </lineage>
</organism>
<keyword evidence="2" id="KW-1185">Reference proteome</keyword>
<sequence length="742" mass="83265">MRPILLSGHERALTQVKYNPDGDIIFSVSKDHVVCAWYSGNGERLGTYHGHVGALWSVDVDPTSTLLATGGADNTMRLWEVKTGKLLKTWEFATSIKRVEFSPDGRLLLGVTEKRSGHLGTIVVYEIDPEKGEDQSDEQYLRILCEESKATVAGFSYLAKYIIAGHEDGTVTQYDAKTGEEYKNVQVHEPDMMVTDLQWAPDRTYFITASKDKTAKLVSAFDLEILKSYSTDTPLNSAAITPVKDYVILGGGQAAMDVTTTSARQGKFEARFYHKIFMEEIGRVRGHFGPLNYVAVHPKGEGYCSGGEDGYVRVHHFDKAYFDFKYEVEREQANLLNEDDAAQISPVDRVAPFKFTTIGGVFLQDDPATNDTSFEYTRTNLGLIDRPYPTDPEFDPDHKKTQWQRFEHYVHKLNEGSPRDVAYKVFFIARHGQGVHNVAESYYGTPEWDRHWSKLDGIPEVTWADPELTELGILQAVGVRNFWASALANASIPAPGAYFVSPLIRCLETARLTFGKLDLPRDRPFKPVVKELLREVLGVHTCDRRSTLSTILERYPGYTAEKGFSEVDELWRPDVRETDEEMTVRLTKFLNDMFCKEEAVFVSLTGHGGSTAAILRAVGHRVFRLQTGAVLPVLVEAESVGGFAARGKEGPEFFEGWPVVKAWKAETIPWSISPGASEPSWSIEVIIQKPKFLPRILYDPITAQYLSRVRNLPDKKRGRLSHGTQQAASSRYLKIGTLEASH</sequence>
<comment type="caution">
    <text evidence="1">The sequence shown here is derived from an EMBL/GenBank/DDBJ whole genome shotgun (WGS) entry which is preliminary data.</text>
</comment>
<evidence type="ECO:0000313" key="2">
    <source>
        <dbReference type="Proteomes" id="UP001172680"/>
    </source>
</evidence>
<name>A0ACC2Z8I4_9PEZI</name>
<dbReference type="EMBL" id="JAPDRP010000011">
    <property type="protein sequence ID" value="KAJ9643612.1"/>
    <property type="molecule type" value="Genomic_DNA"/>
</dbReference>
<keyword evidence="1" id="KW-0648">Protein biosynthesis</keyword>
<gene>
    <name evidence="1" type="primary">TIF34</name>
    <name evidence="1" type="ORF">H2199_004291</name>
</gene>
<accession>A0ACC2Z8I4</accession>
<evidence type="ECO:0000313" key="1">
    <source>
        <dbReference type="EMBL" id="KAJ9643612.1"/>
    </source>
</evidence>
<dbReference type="Proteomes" id="UP001172680">
    <property type="component" value="Unassembled WGS sequence"/>
</dbReference>
<keyword evidence="1" id="KW-0396">Initiation factor</keyword>
<reference evidence="1" key="1">
    <citation type="submission" date="2022-10" db="EMBL/GenBank/DDBJ databases">
        <title>Culturing micro-colonial fungi from biological soil crusts in the Mojave desert and describing Neophaeococcomyces mojavensis, and introducing the new genera and species Taxawa tesnikishii.</title>
        <authorList>
            <person name="Kurbessoian T."/>
            <person name="Stajich J.E."/>
        </authorList>
    </citation>
    <scope>NUCLEOTIDE SEQUENCE</scope>
    <source>
        <strain evidence="1">JES_115</strain>
    </source>
</reference>
<proteinExistence type="predicted"/>
<protein>
    <submittedName>
        <fullName evidence="1">Translation initiation factor eIF3 subunit</fullName>
    </submittedName>
</protein>